<evidence type="ECO:0000256" key="1">
    <source>
        <dbReference type="SAM" id="MobiDB-lite"/>
    </source>
</evidence>
<accession>A0ABP1P3G3</accession>
<dbReference type="Proteomes" id="UP001642520">
    <property type="component" value="Unassembled WGS sequence"/>
</dbReference>
<organism evidence="3 4">
    <name type="scientific">Xylocopa violacea</name>
    <name type="common">Violet carpenter bee</name>
    <name type="synonym">Apis violacea</name>
    <dbReference type="NCBI Taxonomy" id="135666"/>
    <lineage>
        <taxon>Eukaryota</taxon>
        <taxon>Metazoa</taxon>
        <taxon>Ecdysozoa</taxon>
        <taxon>Arthropoda</taxon>
        <taxon>Hexapoda</taxon>
        <taxon>Insecta</taxon>
        <taxon>Pterygota</taxon>
        <taxon>Neoptera</taxon>
        <taxon>Endopterygota</taxon>
        <taxon>Hymenoptera</taxon>
        <taxon>Apocrita</taxon>
        <taxon>Aculeata</taxon>
        <taxon>Apoidea</taxon>
        <taxon>Anthophila</taxon>
        <taxon>Apidae</taxon>
        <taxon>Xylocopa</taxon>
        <taxon>Xylocopa</taxon>
    </lineage>
</organism>
<dbReference type="InterPro" id="IPR031957">
    <property type="entry name" value="DUF4777"/>
</dbReference>
<feature type="region of interest" description="Disordered" evidence="1">
    <location>
        <begin position="112"/>
        <end position="148"/>
    </location>
</feature>
<comment type="caution">
    <text evidence="3">The sequence shown here is derived from an EMBL/GenBank/DDBJ whole genome shotgun (WGS) entry which is preliminary data.</text>
</comment>
<dbReference type="Pfam" id="PF16007">
    <property type="entry name" value="DUF4777"/>
    <property type="match status" value="1"/>
</dbReference>
<evidence type="ECO:0000313" key="3">
    <source>
        <dbReference type="EMBL" id="CAL7947132.1"/>
    </source>
</evidence>
<reference evidence="3 4" key="1">
    <citation type="submission" date="2024-08" db="EMBL/GenBank/DDBJ databases">
        <authorList>
            <person name="Will J Nash"/>
            <person name="Angela Man"/>
            <person name="Seanna McTaggart"/>
            <person name="Kendall Baker"/>
            <person name="Tom Barker"/>
            <person name="Leah Catchpole"/>
            <person name="Alex Durrant"/>
            <person name="Karim Gharbi"/>
            <person name="Naomi Irish"/>
            <person name="Gemy Kaithakottil"/>
            <person name="Debby Ku"/>
            <person name="Aaliyah Providence"/>
            <person name="Felix Shaw"/>
            <person name="David Swarbreck"/>
            <person name="Chris Watkins"/>
            <person name="Ann M. McCartney"/>
            <person name="Giulio Formenti"/>
            <person name="Alice Mouton"/>
            <person name="Noel Vella"/>
            <person name="Bjorn M von Reumont"/>
            <person name="Adriana Vella"/>
            <person name="Wilfried Haerty"/>
        </authorList>
    </citation>
    <scope>NUCLEOTIDE SEQUENCE [LARGE SCALE GENOMIC DNA]</scope>
</reference>
<protein>
    <recommendedName>
        <fullName evidence="2">DUF4777 domain-containing protein</fullName>
    </recommendedName>
</protein>
<dbReference type="InterPro" id="IPR036390">
    <property type="entry name" value="WH_DNA-bd_sf"/>
</dbReference>
<sequence length="167" mass="18574">MSRNGKKVAKKLARRKVRKLWPSKIAALIVSAIQDLRETKGSTPSRIIGYISYASTTADGKVKRQVKSVLKKGVEYGILKKYRGHYFLPTGDELDRANRVALRFAKLPLPPEYSANPNASPPRKIAPLGSRRRSNKSRRTKRVAKPRPALLSPTVSIANAICNVEDL</sequence>
<dbReference type="Gene3D" id="1.10.10.10">
    <property type="entry name" value="Winged helix-like DNA-binding domain superfamily/Winged helix DNA-binding domain"/>
    <property type="match status" value="1"/>
</dbReference>
<proteinExistence type="predicted"/>
<name>A0ABP1P3G3_XYLVO</name>
<evidence type="ECO:0000313" key="4">
    <source>
        <dbReference type="Proteomes" id="UP001642520"/>
    </source>
</evidence>
<dbReference type="EMBL" id="CAXAJV020001296">
    <property type="protein sequence ID" value="CAL7947132.1"/>
    <property type="molecule type" value="Genomic_DNA"/>
</dbReference>
<feature type="domain" description="DUF4777" evidence="2">
    <location>
        <begin position="26"/>
        <end position="88"/>
    </location>
</feature>
<keyword evidence="4" id="KW-1185">Reference proteome</keyword>
<gene>
    <name evidence="3" type="ORF">XYLVIOL_LOCUS8183</name>
</gene>
<feature type="compositionally biased region" description="Basic residues" evidence="1">
    <location>
        <begin position="130"/>
        <end position="145"/>
    </location>
</feature>
<dbReference type="SUPFAM" id="SSF46785">
    <property type="entry name" value="Winged helix' DNA-binding domain"/>
    <property type="match status" value="1"/>
</dbReference>
<dbReference type="InterPro" id="IPR036388">
    <property type="entry name" value="WH-like_DNA-bd_sf"/>
</dbReference>
<evidence type="ECO:0000259" key="2">
    <source>
        <dbReference type="Pfam" id="PF16007"/>
    </source>
</evidence>